<protein>
    <recommendedName>
        <fullName evidence="3">Roadblock/LAMTOR2 domain-containing protein</fullName>
    </recommendedName>
</protein>
<name>A0A1I1XQZ1_9FLAO</name>
<evidence type="ECO:0008006" key="3">
    <source>
        <dbReference type="Google" id="ProtNLM"/>
    </source>
</evidence>
<dbReference type="Proteomes" id="UP000199672">
    <property type="component" value="Unassembled WGS sequence"/>
</dbReference>
<proteinExistence type="predicted"/>
<dbReference type="OrthoDB" id="572168at2"/>
<dbReference type="EMBL" id="FOMH01000020">
    <property type="protein sequence ID" value="SFE09749.1"/>
    <property type="molecule type" value="Genomic_DNA"/>
</dbReference>
<evidence type="ECO:0000313" key="2">
    <source>
        <dbReference type="Proteomes" id="UP000199672"/>
    </source>
</evidence>
<dbReference type="AlphaFoldDB" id="A0A1I1XQZ1"/>
<sequence length="125" mass="14028">MTDNLKKFGEDLKNNIPGFIALSVAEIKSGISYYSISDAKDFDPELASAFNLELVRAKVNAIQALELKEQNVDNILVTLTSQFHVIDISDDGEYFVYLAVDSDKANLGMTKSLLNKYKKDFSRRL</sequence>
<dbReference type="STRING" id="739143.SAMN05216297_12070"/>
<evidence type="ECO:0000313" key="1">
    <source>
        <dbReference type="EMBL" id="SFE09749.1"/>
    </source>
</evidence>
<dbReference type="RefSeq" id="WP_091499258.1">
    <property type="nucleotide sequence ID" value="NZ_FOMH01000020.1"/>
</dbReference>
<organism evidence="1 2">
    <name type="scientific">Flavobacterium phragmitis</name>
    <dbReference type="NCBI Taxonomy" id="739143"/>
    <lineage>
        <taxon>Bacteria</taxon>
        <taxon>Pseudomonadati</taxon>
        <taxon>Bacteroidota</taxon>
        <taxon>Flavobacteriia</taxon>
        <taxon>Flavobacteriales</taxon>
        <taxon>Flavobacteriaceae</taxon>
        <taxon>Flavobacterium</taxon>
    </lineage>
</organism>
<keyword evidence="2" id="KW-1185">Reference proteome</keyword>
<accession>A0A1I1XQZ1</accession>
<reference evidence="2" key="1">
    <citation type="submission" date="2016-10" db="EMBL/GenBank/DDBJ databases">
        <authorList>
            <person name="Varghese N."/>
            <person name="Submissions S."/>
        </authorList>
    </citation>
    <scope>NUCLEOTIDE SEQUENCE [LARGE SCALE GENOMIC DNA]</scope>
    <source>
        <strain evidence="2">CGMCC 1.10370</strain>
    </source>
</reference>
<gene>
    <name evidence="1" type="ORF">SAMN05216297_12070</name>
</gene>